<dbReference type="RefSeq" id="WP_048477677.1">
    <property type="nucleotide sequence ID" value="NZ_JBIRUD010000005.1"/>
</dbReference>
<name>A0A0J6XPA3_9ACTN</name>
<evidence type="ECO:0000313" key="8">
    <source>
        <dbReference type="Proteomes" id="UP000035932"/>
    </source>
</evidence>
<dbReference type="Proteomes" id="UP000035932">
    <property type="component" value="Unassembled WGS sequence"/>
</dbReference>
<reference evidence="7 8" key="1">
    <citation type="submission" date="2015-06" db="EMBL/GenBank/DDBJ databases">
        <title>Recapitulation of the evolution of biosynthetic gene clusters reveals hidden chemical diversity on bacterial genomes.</title>
        <authorList>
            <person name="Cruz-Morales P."/>
            <person name="Martinez-Guerrero C."/>
            <person name="Morales-Escalante M.A."/>
            <person name="Yanez-Guerra L.A."/>
            <person name="Kopp J.F."/>
            <person name="Feldmann J."/>
            <person name="Ramos-Aboites H.E."/>
            <person name="Barona-Gomez F."/>
        </authorList>
    </citation>
    <scope>NUCLEOTIDE SEQUENCE [LARGE SCALE GENOMIC DNA]</scope>
    <source>
        <strain evidence="7 8">ATCC 31245</strain>
    </source>
</reference>
<evidence type="ECO:0000313" key="7">
    <source>
        <dbReference type="EMBL" id="KMO96553.1"/>
    </source>
</evidence>
<sequence length="314" mass="32980">MRVLVTGAYGFVGNAVVRRLAEAGHDTVALTHRPADAPVPELPVSRVFRGDIRDGDALREALEGVQGVCHLAALTRVRESFERPEEYEAVNAGGTVTLLDALAAASAGSQAPTVVLGSTAAVYGAPEHQPIGEDTVPAPSNPYGTSKLAADRALQARAETGAIKAVSLRCFNISGAVSGKGDADESRIIPKAVAVAAGRYPQLEMNGDGDAVRDFVHVDDLARAYVMALEANTPASCRVYNVGATPASMREIVATVERVTGRGVPVLHRPPQPEPPRLVADISRITADLGWKPERSSLEQLVSDAWSVVSADSH</sequence>
<dbReference type="PANTHER" id="PTHR43725">
    <property type="entry name" value="UDP-GLUCOSE 4-EPIMERASE"/>
    <property type="match status" value="1"/>
</dbReference>
<protein>
    <recommendedName>
        <fullName evidence="3">UDP-glucose 4-epimerase</fullName>
    </recommendedName>
    <alternativeName>
        <fullName evidence="5">Galactowaldenase</fullName>
    </alternativeName>
    <alternativeName>
        <fullName evidence="4">UDP-galactose 4-epimerase</fullName>
    </alternativeName>
</protein>
<evidence type="ECO:0000259" key="6">
    <source>
        <dbReference type="Pfam" id="PF01370"/>
    </source>
</evidence>
<evidence type="ECO:0000256" key="1">
    <source>
        <dbReference type="ARBA" id="ARBA00004947"/>
    </source>
</evidence>
<dbReference type="SUPFAM" id="SSF51735">
    <property type="entry name" value="NAD(P)-binding Rossmann-fold domains"/>
    <property type="match status" value="1"/>
</dbReference>
<dbReference type="PATRIC" id="fig|66430.4.peg.6356"/>
<dbReference type="Gene3D" id="3.90.25.10">
    <property type="entry name" value="UDP-galactose 4-epimerase, domain 1"/>
    <property type="match status" value="1"/>
</dbReference>
<dbReference type="AlphaFoldDB" id="A0A0J6XPA3"/>
<evidence type="ECO:0000256" key="4">
    <source>
        <dbReference type="ARBA" id="ARBA00031367"/>
    </source>
</evidence>
<evidence type="ECO:0000256" key="3">
    <source>
        <dbReference type="ARBA" id="ARBA00018569"/>
    </source>
</evidence>
<dbReference type="Pfam" id="PF01370">
    <property type="entry name" value="Epimerase"/>
    <property type="match status" value="1"/>
</dbReference>
<evidence type="ECO:0000256" key="5">
    <source>
        <dbReference type="ARBA" id="ARBA00033067"/>
    </source>
</evidence>
<dbReference type="STRING" id="66430.ACS04_18190"/>
<dbReference type="GO" id="GO:0033499">
    <property type="term" value="P:galactose catabolic process via UDP-galactose, Leloir pathway"/>
    <property type="evidence" value="ECO:0007669"/>
    <property type="project" value="TreeGrafter"/>
</dbReference>
<comment type="caution">
    <text evidence="7">The sequence shown here is derived from an EMBL/GenBank/DDBJ whole genome shotgun (WGS) entry which is preliminary data.</text>
</comment>
<organism evidence="7 8">
    <name type="scientific">Streptomyces roseus</name>
    <dbReference type="NCBI Taxonomy" id="66430"/>
    <lineage>
        <taxon>Bacteria</taxon>
        <taxon>Bacillati</taxon>
        <taxon>Actinomycetota</taxon>
        <taxon>Actinomycetes</taxon>
        <taxon>Kitasatosporales</taxon>
        <taxon>Streptomycetaceae</taxon>
        <taxon>Streptomyces</taxon>
    </lineage>
</organism>
<comment type="pathway">
    <text evidence="1">Carbohydrate metabolism; galactose metabolism.</text>
</comment>
<dbReference type="EMBL" id="LFML01000068">
    <property type="protein sequence ID" value="KMO96553.1"/>
    <property type="molecule type" value="Genomic_DNA"/>
</dbReference>
<dbReference type="OrthoDB" id="9779041at2"/>
<keyword evidence="8" id="KW-1185">Reference proteome</keyword>
<accession>A0A0J6XPA3</accession>
<dbReference type="InterPro" id="IPR001509">
    <property type="entry name" value="Epimerase_deHydtase"/>
</dbReference>
<feature type="domain" description="NAD-dependent epimerase/dehydratase" evidence="6">
    <location>
        <begin position="3"/>
        <end position="243"/>
    </location>
</feature>
<proteinExistence type="inferred from homology"/>
<dbReference type="Gene3D" id="3.40.50.720">
    <property type="entry name" value="NAD(P)-binding Rossmann-like Domain"/>
    <property type="match status" value="1"/>
</dbReference>
<dbReference type="PANTHER" id="PTHR43725:SF53">
    <property type="entry name" value="UDP-ARABINOSE 4-EPIMERASE 1"/>
    <property type="match status" value="1"/>
</dbReference>
<evidence type="ECO:0000256" key="2">
    <source>
        <dbReference type="ARBA" id="ARBA00007637"/>
    </source>
</evidence>
<dbReference type="InterPro" id="IPR036291">
    <property type="entry name" value="NAD(P)-bd_dom_sf"/>
</dbReference>
<gene>
    <name evidence="7" type="ORF">ACS04_18190</name>
</gene>
<comment type="similarity">
    <text evidence="2">Belongs to the NAD(P)-dependent epimerase/dehydratase family.</text>
</comment>